<evidence type="ECO:0000256" key="1">
    <source>
        <dbReference type="SAM" id="SignalP"/>
    </source>
</evidence>
<evidence type="ECO:0000259" key="2">
    <source>
        <dbReference type="Pfam" id="PF00144"/>
    </source>
</evidence>
<dbReference type="EMBL" id="JAPQKI010000004">
    <property type="protein sequence ID" value="KAJ5104261.1"/>
    <property type="molecule type" value="Genomic_DNA"/>
</dbReference>
<dbReference type="OrthoDB" id="428260at2759"/>
<dbReference type="AlphaFoldDB" id="A0A9W9FQ21"/>
<feature type="domain" description="Beta-lactamase-related" evidence="2">
    <location>
        <begin position="105"/>
        <end position="239"/>
    </location>
</feature>
<dbReference type="Proteomes" id="UP001149074">
    <property type="component" value="Unassembled WGS sequence"/>
</dbReference>
<dbReference type="PANTHER" id="PTHR43283">
    <property type="entry name" value="BETA-LACTAMASE-RELATED"/>
    <property type="match status" value="1"/>
</dbReference>
<feature type="chain" id="PRO_5040865887" evidence="1">
    <location>
        <begin position="23"/>
        <end position="465"/>
    </location>
</feature>
<name>A0A9W9FQ21_9EURO</name>
<evidence type="ECO:0000313" key="3">
    <source>
        <dbReference type="EMBL" id="KAJ5104261.1"/>
    </source>
</evidence>
<dbReference type="PANTHER" id="PTHR43283:SF7">
    <property type="entry name" value="BETA-LACTAMASE-RELATED DOMAIN-CONTAINING PROTEIN"/>
    <property type="match status" value="1"/>
</dbReference>
<keyword evidence="1" id="KW-0732">Signal</keyword>
<dbReference type="Gene3D" id="3.40.710.10">
    <property type="entry name" value="DD-peptidase/beta-lactamase superfamily"/>
    <property type="match status" value="1"/>
</dbReference>
<accession>A0A9W9FQ21</accession>
<dbReference type="SUPFAM" id="SSF56601">
    <property type="entry name" value="beta-lactamase/transpeptidase-like"/>
    <property type="match status" value="1"/>
</dbReference>
<gene>
    <name evidence="3" type="ORF">N7532_004790</name>
</gene>
<dbReference type="RefSeq" id="XP_056477641.1">
    <property type="nucleotide sequence ID" value="XM_056617284.1"/>
</dbReference>
<proteinExistence type="predicted"/>
<keyword evidence="4" id="KW-1185">Reference proteome</keyword>
<dbReference type="InterPro" id="IPR001466">
    <property type="entry name" value="Beta-lactam-related"/>
</dbReference>
<protein>
    <submittedName>
        <fullName evidence="3">Beta-lactamase/transpeptidase-like protein</fullName>
    </submittedName>
</protein>
<organism evidence="3 4">
    <name type="scientific">Penicillium argentinense</name>
    <dbReference type="NCBI Taxonomy" id="1131581"/>
    <lineage>
        <taxon>Eukaryota</taxon>
        <taxon>Fungi</taxon>
        <taxon>Dikarya</taxon>
        <taxon>Ascomycota</taxon>
        <taxon>Pezizomycotina</taxon>
        <taxon>Eurotiomycetes</taxon>
        <taxon>Eurotiomycetidae</taxon>
        <taxon>Eurotiales</taxon>
        <taxon>Aspergillaceae</taxon>
        <taxon>Penicillium</taxon>
    </lineage>
</organism>
<feature type="signal peptide" evidence="1">
    <location>
        <begin position="1"/>
        <end position="22"/>
    </location>
</feature>
<evidence type="ECO:0000313" key="4">
    <source>
        <dbReference type="Proteomes" id="UP001149074"/>
    </source>
</evidence>
<sequence length="465" mass="50411">MPTFPILPTILSIALLFIRVAAKPETPVLLQDRADTIIKQCSLPGPGEDFHAASAAEVNLEPDAVKEAIEYASTAGRLSVQIFRHNCKVAEGPLDPLTDGIANNVFSVTKSVIAMIAGLAYDRNLLALNDPIGKYLPREPGWGDEAHRAITVEQLLTETSGLDEALFSEIATSGLDASAPQVALAQPIIYPPGTKFDYSQRVPDLMSFVIQQAVGEDLQTFAQKHLFDPIGIANDTFFWLRDRSGNTYGFASLYIPPTQLAKLGLLMQNDGSWNGQQVISSDWVSKVSQSSHLNPCYGYFFWTNRAKPCIGVNFPSAQTYDRHFIPTAPDDLYAMAGAVLQNNFMIPSLDMTVTWTGIIGDSEPNLSALLGAAPGADRFYTFFRILMRGVKDADVPDPGPFKVDPLDLDISPDNYLSATVLLNSLVSSPECNIVVCNGGIPSDGVMENLRGLLNVVMGSLKNSLP</sequence>
<dbReference type="InterPro" id="IPR012338">
    <property type="entry name" value="Beta-lactam/transpept-like"/>
</dbReference>
<dbReference type="InterPro" id="IPR050789">
    <property type="entry name" value="Diverse_Enzym_Activities"/>
</dbReference>
<reference evidence="3" key="1">
    <citation type="submission" date="2022-11" db="EMBL/GenBank/DDBJ databases">
        <authorList>
            <person name="Petersen C."/>
        </authorList>
    </citation>
    <scope>NUCLEOTIDE SEQUENCE</scope>
    <source>
        <strain evidence="3">IBT 30761</strain>
    </source>
</reference>
<dbReference type="GeneID" id="81356263"/>
<dbReference type="Pfam" id="PF00144">
    <property type="entry name" value="Beta-lactamase"/>
    <property type="match status" value="1"/>
</dbReference>
<reference evidence="3" key="2">
    <citation type="journal article" date="2023" name="IMA Fungus">
        <title>Comparative genomic study of the Penicillium genus elucidates a diverse pangenome and 15 lateral gene transfer events.</title>
        <authorList>
            <person name="Petersen C."/>
            <person name="Sorensen T."/>
            <person name="Nielsen M.R."/>
            <person name="Sondergaard T.E."/>
            <person name="Sorensen J.L."/>
            <person name="Fitzpatrick D.A."/>
            <person name="Frisvad J.C."/>
            <person name="Nielsen K.L."/>
        </authorList>
    </citation>
    <scope>NUCLEOTIDE SEQUENCE</scope>
    <source>
        <strain evidence="3">IBT 30761</strain>
    </source>
</reference>
<comment type="caution">
    <text evidence="3">The sequence shown here is derived from an EMBL/GenBank/DDBJ whole genome shotgun (WGS) entry which is preliminary data.</text>
</comment>